<dbReference type="InterPro" id="IPR003340">
    <property type="entry name" value="B3_DNA-bd"/>
</dbReference>
<keyword evidence="5" id="KW-0539">Nucleus</keyword>
<dbReference type="GO" id="GO:0003677">
    <property type="term" value="F:DNA binding"/>
    <property type="evidence" value="ECO:0007669"/>
    <property type="project" value="UniProtKB-KW"/>
</dbReference>
<dbReference type="CDD" id="cd10017">
    <property type="entry name" value="B3_DNA"/>
    <property type="match status" value="1"/>
</dbReference>
<keyword evidence="4" id="KW-0804">Transcription</keyword>
<keyword evidence="3" id="KW-0238">DNA-binding</keyword>
<accession>A0AAV0YDQ5</accession>
<dbReference type="InterPro" id="IPR015300">
    <property type="entry name" value="DNA-bd_pseudobarrel_sf"/>
</dbReference>
<sequence length="198" mass="21996">MYSCIFILPLGVVLTSQDHKFLSSLFSLLLLSSSKSSTGTVSICQIAAENQAPPAANMSRDEIKPLSGKPYFHVVIAKSHVSPRNQLVPSGKMCQNLPFSEVPTVLNCRGKSWNMAYNGQKKYKQFDTIGWRNFVKDNNLKVGDACVFELMENSEEKIVFEVQILRGKFPGTDESEEDPIFLSKFSGTGESDSPYVID</sequence>
<dbReference type="SMART" id="SM01019">
    <property type="entry name" value="B3"/>
    <property type="match status" value="1"/>
</dbReference>
<name>A0AAV0YDQ5_VICFA</name>
<evidence type="ECO:0000313" key="8">
    <source>
        <dbReference type="EMBL" id="CAI8583919.1"/>
    </source>
</evidence>
<gene>
    <name evidence="8" type="ORF">VFH_U050440</name>
</gene>
<evidence type="ECO:0000256" key="1">
    <source>
        <dbReference type="ARBA" id="ARBA00004123"/>
    </source>
</evidence>
<dbReference type="Proteomes" id="UP001157006">
    <property type="component" value="Unassembled WGS sequence"/>
</dbReference>
<proteinExistence type="predicted"/>
<reference evidence="8 9" key="1">
    <citation type="submission" date="2023-01" db="EMBL/GenBank/DDBJ databases">
        <authorList>
            <person name="Kreplak J."/>
        </authorList>
    </citation>
    <scope>NUCLEOTIDE SEQUENCE [LARGE SCALE GENOMIC DNA]</scope>
</reference>
<feature type="region of interest" description="Disordered" evidence="6">
    <location>
        <begin position="170"/>
        <end position="198"/>
    </location>
</feature>
<dbReference type="InterPro" id="IPR044837">
    <property type="entry name" value="REM16-like"/>
</dbReference>
<comment type="caution">
    <text evidence="8">The sequence shown here is derived from an EMBL/GenBank/DDBJ whole genome shotgun (WGS) entry which is preliminary data.</text>
</comment>
<dbReference type="Pfam" id="PF02362">
    <property type="entry name" value="B3"/>
    <property type="match status" value="1"/>
</dbReference>
<feature type="domain" description="TF-B3" evidence="7">
    <location>
        <begin position="104"/>
        <end position="168"/>
    </location>
</feature>
<keyword evidence="2" id="KW-0805">Transcription regulation</keyword>
<evidence type="ECO:0000256" key="3">
    <source>
        <dbReference type="ARBA" id="ARBA00023125"/>
    </source>
</evidence>
<dbReference type="SUPFAM" id="SSF101936">
    <property type="entry name" value="DNA-binding pseudobarrel domain"/>
    <property type="match status" value="1"/>
</dbReference>
<dbReference type="Gene3D" id="2.40.330.10">
    <property type="entry name" value="DNA-binding pseudobarrel domain"/>
    <property type="match status" value="1"/>
</dbReference>
<evidence type="ECO:0000259" key="7">
    <source>
        <dbReference type="PROSITE" id="PS50863"/>
    </source>
</evidence>
<evidence type="ECO:0000256" key="6">
    <source>
        <dbReference type="SAM" id="MobiDB-lite"/>
    </source>
</evidence>
<evidence type="ECO:0000256" key="5">
    <source>
        <dbReference type="ARBA" id="ARBA00023242"/>
    </source>
</evidence>
<dbReference type="GO" id="GO:0005634">
    <property type="term" value="C:nucleus"/>
    <property type="evidence" value="ECO:0007669"/>
    <property type="project" value="UniProtKB-SubCell"/>
</dbReference>
<organism evidence="8 9">
    <name type="scientific">Vicia faba</name>
    <name type="common">Broad bean</name>
    <name type="synonym">Faba vulgaris</name>
    <dbReference type="NCBI Taxonomy" id="3906"/>
    <lineage>
        <taxon>Eukaryota</taxon>
        <taxon>Viridiplantae</taxon>
        <taxon>Streptophyta</taxon>
        <taxon>Embryophyta</taxon>
        <taxon>Tracheophyta</taxon>
        <taxon>Spermatophyta</taxon>
        <taxon>Magnoliopsida</taxon>
        <taxon>eudicotyledons</taxon>
        <taxon>Gunneridae</taxon>
        <taxon>Pentapetalae</taxon>
        <taxon>rosids</taxon>
        <taxon>fabids</taxon>
        <taxon>Fabales</taxon>
        <taxon>Fabaceae</taxon>
        <taxon>Papilionoideae</taxon>
        <taxon>50 kb inversion clade</taxon>
        <taxon>NPAAA clade</taxon>
        <taxon>Hologalegina</taxon>
        <taxon>IRL clade</taxon>
        <taxon>Fabeae</taxon>
        <taxon>Vicia</taxon>
    </lineage>
</organism>
<keyword evidence="9" id="KW-1185">Reference proteome</keyword>
<dbReference type="PANTHER" id="PTHR31391">
    <property type="entry name" value="B3 DOMAIN-CONTAINING PROTEIN OS11G0197600-RELATED"/>
    <property type="match status" value="1"/>
</dbReference>
<protein>
    <recommendedName>
        <fullName evidence="7">TF-B3 domain-containing protein</fullName>
    </recommendedName>
</protein>
<comment type="subcellular location">
    <subcellularLocation>
        <location evidence="1">Nucleus</location>
    </subcellularLocation>
</comment>
<dbReference type="PROSITE" id="PS50863">
    <property type="entry name" value="B3"/>
    <property type="match status" value="1"/>
</dbReference>
<dbReference type="AlphaFoldDB" id="A0AAV0YDQ5"/>
<dbReference type="EMBL" id="CATIWC010001195">
    <property type="protein sequence ID" value="CAI8583919.1"/>
    <property type="molecule type" value="Genomic_DNA"/>
</dbReference>
<evidence type="ECO:0000256" key="2">
    <source>
        <dbReference type="ARBA" id="ARBA00023015"/>
    </source>
</evidence>
<dbReference type="PANTHER" id="PTHR31391:SF64">
    <property type="entry name" value="B3 DOMAIN-CONTAINING PROTEIN OS06G0112300"/>
    <property type="match status" value="1"/>
</dbReference>
<evidence type="ECO:0000256" key="4">
    <source>
        <dbReference type="ARBA" id="ARBA00023163"/>
    </source>
</evidence>
<evidence type="ECO:0000313" key="9">
    <source>
        <dbReference type="Proteomes" id="UP001157006"/>
    </source>
</evidence>